<dbReference type="AlphaFoldDB" id="A0AAV4PE53"/>
<keyword evidence="3" id="KW-1185">Reference proteome</keyword>
<gene>
    <name evidence="2" type="ORF">CDAR_174381</name>
</gene>
<evidence type="ECO:0000313" key="2">
    <source>
        <dbReference type="EMBL" id="GIX95401.1"/>
    </source>
</evidence>
<evidence type="ECO:0000313" key="3">
    <source>
        <dbReference type="Proteomes" id="UP001054837"/>
    </source>
</evidence>
<dbReference type="Proteomes" id="UP001054837">
    <property type="component" value="Unassembled WGS sequence"/>
</dbReference>
<comment type="caution">
    <text evidence="2">The sequence shown here is derived from an EMBL/GenBank/DDBJ whole genome shotgun (WGS) entry which is preliminary data.</text>
</comment>
<evidence type="ECO:0000256" key="1">
    <source>
        <dbReference type="SAM" id="MobiDB-lite"/>
    </source>
</evidence>
<organism evidence="2 3">
    <name type="scientific">Caerostris darwini</name>
    <dbReference type="NCBI Taxonomy" id="1538125"/>
    <lineage>
        <taxon>Eukaryota</taxon>
        <taxon>Metazoa</taxon>
        <taxon>Ecdysozoa</taxon>
        <taxon>Arthropoda</taxon>
        <taxon>Chelicerata</taxon>
        <taxon>Arachnida</taxon>
        <taxon>Araneae</taxon>
        <taxon>Araneomorphae</taxon>
        <taxon>Entelegynae</taxon>
        <taxon>Araneoidea</taxon>
        <taxon>Araneidae</taxon>
        <taxon>Caerostris</taxon>
    </lineage>
</organism>
<reference evidence="2 3" key="1">
    <citation type="submission" date="2021-06" db="EMBL/GenBank/DDBJ databases">
        <title>Caerostris darwini draft genome.</title>
        <authorList>
            <person name="Kono N."/>
            <person name="Arakawa K."/>
        </authorList>
    </citation>
    <scope>NUCLEOTIDE SEQUENCE [LARGE SCALE GENOMIC DNA]</scope>
</reference>
<sequence length="77" mass="9001">MKPFQQEKRRTASDTCWMMTTSRPKFQPHDKNRSVSRMQIPSQSRKQELITHLLPETHKCSTPTIAHRITSIQAPDI</sequence>
<feature type="region of interest" description="Disordered" evidence="1">
    <location>
        <begin position="22"/>
        <end position="45"/>
    </location>
</feature>
<proteinExistence type="predicted"/>
<feature type="compositionally biased region" description="Polar residues" evidence="1">
    <location>
        <begin position="35"/>
        <end position="44"/>
    </location>
</feature>
<dbReference type="EMBL" id="BPLQ01002737">
    <property type="protein sequence ID" value="GIX95401.1"/>
    <property type="molecule type" value="Genomic_DNA"/>
</dbReference>
<name>A0AAV4PE53_9ARAC</name>
<protein>
    <submittedName>
        <fullName evidence="2">Uncharacterized protein</fullName>
    </submittedName>
</protein>
<accession>A0AAV4PE53</accession>